<organism evidence="3 5">
    <name type="scientific">Rhodococcus aetherivorans</name>
    <dbReference type="NCBI Taxonomy" id="191292"/>
    <lineage>
        <taxon>Bacteria</taxon>
        <taxon>Bacillati</taxon>
        <taxon>Actinomycetota</taxon>
        <taxon>Actinomycetes</taxon>
        <taxon>Mycobacteriales</taxon>
        <taxon>Nocardiaceae</taxon>
        <taxon>Rhodococcus</taxon>
    </lineage>
</organism>
<dbReference type="InterPro" id="IPR036661">
    <property type="entry name" value="Luciferase-like_sf"/>
</dbReference>
<feature type="domain" description="Luciferase-like" evidence="1">
    <location>
        <begin position="11"/>
        <end position="301"/>
    </location>
</feature>
<dbReference type="EMBL" id="CP106982">
    <property type="protein sequence ID" value="UYF95441.1"/>
    <property type="molecule type" value="Genomic_DNA"/>
</dbReference>
<protein>
    <submittedName>
        <fullName evidence="2">Probable oxidoreductase</fullName>
    </submittedName>
    <submittedName>
        <fullName evidence="3">TIGR03617 family F420-dependent LLM class oxidoreductase</fullName>
        <ecNumber evidence="3">1.-.-.-</ecNumber>
    </submittedName>
</protein>
<dbReference type="InterPro" id="IPR019919">
    <property type="entry name" value="Lucif-like_OxRdtase_MSMEG_2256"/>
</dbReference>
<dbReference type="CDD" id="cd01097">
    <property type="entry name" value="Tetrahydromethanopterin_reductase"/>
    <property type="match status" value="1"/>
</dbReference>
<dbReference type="GeneID" id="83620086"/>
<dbReference type="PANTHER" id="PTHR43244:SF2">
    <property type="entry name" value="CONSERVED HYPOTHETICAL ALANINE AND PROLINE-RICH PROTEIN"/>
    <property type="match status" value="1"/>
</dbReference>
<gene>
    <name evidence="3" type="ORF">OCS65_06675</name>
    <name evidence="2" type="ORF">RAJCM14343_2118</name>
</gene>
<proteinExistence type="predicted"/>
<dbReference type="Pfam" id="PF00296">
    <property type="entry name" value="Bac_luciferase"/>
    <property type="match status" value="1"/>
</dbReference>
<name>A0A059MKW2_9NOCA</name>
<dbReference type="EC" id="1.-.-.-" evidence="3"/>
<evidence type="ECO:0000259" key="1">
    <source>
        <dbReference type="Pfam" id="PF00296"/>
    </source>
</evidence>
<dbReference type="InterPro" id="IPR050564">
    <property type="entry name" value="F420-G6PD/mer"/>
</dbReference>
<evidence type="ECO:0000313" key="3">
    <source>
        <dbReference type="EMBL" id="UYF95441.1"/>
    </source>
</evidence>
<reference evidence="2 4" key="1">
    <citation type="journal article" date="2018" name="Biodegradation">
        <title>1,4-Dioxane degradation characteristics of Rhodococcus aetherivorans JCM 14343.</title>
        <authorList>
            <person name="Inoue D."/>
            <person name="Tsunoda T."/>
            <person name="Yamamoto N."/>
            <person name="Ike M."/>
            <person name="Sei K."/>
        </authorList>
    </citation>
    <scope>NUCLEOTIDE SEQUENCE [LARGE SCALE GENOMIC DNA]</scope>
    <source>
        <strain evidence="2 4">JCM 14343</strain>
    </source>
</reference>
<reference evidence="2" key="2">
    <citation type="submission" date="2019-10" db="EMBL/GenBank/DDBJ databases">
        <title>Draft genome sequence of Rhodococcus aetherivorans JCM 14343.</title>
        <authorList>
            <person name="Inoue D."/>
            <person name="Nakazawa M."/>
            <person name="Yamamoto N."/>
            <person name="Sei K."/>
            <person name="Ike M."/>
        </authorList>
    </citation>
    <scope>NUCLEOTIDE SEQUENCE</scope>
    <source>
        <strain evidence="2">JCM 14343</strain>
    </source>
</reference>
<reference evidence="3" key="3">
    <citation type="submission" date="2022-09" db="EMBL/GenBank/DDBJ databases">
        <title>The genome sequence of Rhodococcus aetherivorans N1.</title>
        <authorList>
            <person name="Jiang W."/>
        </authorList>
    </citation>
    <scope>NUCLEOTIDE SEQUENCE</scope>
    <source>
        <strain evidence="3">N1</strain>
    </source>
</reference>
<dbReference type="AlphaFoldDB" id="A0A059MKW2"/>
<dbReference type="PANTHER" id="PTHR43244">
    <property type="match status" value="1"/>
</dbReference>
<evidence type="ECO:0000313" key="4">
    <source>
        <dbReference type="Proteomes" id="UP000325466"/>
    </source>
</evidence>
<dbReference type="NCBIfam" id="TIGR03617">
    <property type="entry name" value="F420_MSMEG_2256"/>
    <property type="match status" value="1"/>
</dbReference>
<dbReference type="GO" id="GO:0016705">
    <property type="term" value="F:oxidoreductase activity, acting on paired donors, with incorporation or reduction of molecular oxygen"/>
    <property type="evidence" value="ECO:0007669"/>
    <property type="project" value="InterPro"/>
</dbReference>
<keyword evidence="3" id="KW-0560">Oxidoreductase</keyword>
<sequence length="346" mass="38300">MERVASLPADTQLGRVAERVRRIEALGYDTVHVSETVRDPFTVCALALEHTSRLTVRTSMVVAFARSPMVTAYSAWELARFSGGRFQLGLATQVRGNIVGRFSMPWSNPAAQLRDYLDSLRAIFGSFATGEPLSHSGTHYTFDRLQPYFRPGPVHVPAPQLWTGGVNRRMCVLAGECSDGFVTHPTNSHPTFLREHILPALREGAERRGRRDGGPRVVVVPKAITGRDDRVVAAAREAARSEFAFLYSTPAYRGTLAALGLTEFGERLTRLAREQRWNEMTETVSDDVLRTLVPHGTYAQLPAVLESWYGGTCDGLSIDPPEDPADDDEFAALLDRIRAIPVRPVR</sequence>
<dbReference type="Proteomes" id="UP001163947">
    <property type="component" value="Chromosome"/>
</dbReference>
<evidence type="ECO:0000313" key="5">
    <source>
        <dbReference type="Proteomes" id="UP001163947"/>
    </source>
</evidence>
<evidence type="ECO:0000313" key="2">
    <source>
        <dbReference type="EMBL" id="GES36864.1"/>
    </source>
</evidence>
<dbReference type="SUPFAM" id="SSF51679">
    <property type="entry name" value="Bacterial luciferase-like"/>
    <property type="match status" value="1"/>
</dbReference>
<dbReference type="EMBL" id="BLAH01000076">
    <property type="protein sequence ID" value="GES36864.1"/>
    <property type="molecule type" value="Genomic_DNA"/>
</dbReference>
<dbReference type="RefSeq" id="WP_029545838.1">
    <property type="nucleotide sequence ID" value="NZ_BAAAYP010000020.1"/>
</dbReference>
<dbReference type="InterPro" id="IPR011251">
    <property type="entry name" value="Luciferase-like_dom"/>
</dbReference>
<dbReference type="Gene3D" id="3.20.20.30">
    <property type="entry name" value="Luciferase-like domain"/>
    <property type="match status" value="1"/>
</dbReference>
<dbReference type="Proteomes" id="UP000325466">
    <property type="component" value="Unassembled WGS sequence"/>
</dbReference>
<accession>A0A059MKW2</accession>
<keyword evidence="4" id="KW-1185">Reference proteome</keyword>